<keyword evidence="3" id="KW-0813">Transport</keyword>
<dbReference type="InterPro" id="IPR028081">
    <property type="entry name" value="Leu-bd"/>
</dbReference>
<feature type="signal peptide" evidence="4">
    <location>
        <begin position="1"/>
        <end position="22"/>
    </location>
</feature>
<evidence type="ECO:0000256" key="4">
    <source>
        <dbReference type="SAM" id="SignalP"/>
    </source>
</evidence>
<gene>
    <name evidence="6" type="ORF">FNJ47_03560</name>
</gene>
<dbReference type="PANTHER" id="PTHR30483">
    <property type="entry name" value="LEUCINE-SPECIFIC-BINDING PROTEIN"/>
    <property type="match status" value="1"/>
</dbReference>
<keyword evidence="2 4" id="KW-0732">Signal</keyword>
<reference evidence="6 7" key="1">
    <citation type="journal article" date="2020" name="Arch. Microbiol.">
        <title>Bradyrhizobium uaiense sp. nov., a new highly efficient cowpea symbiont.</title>
        <authorList>
            <person name="Cabral Michel D."/>
            <person name="Azarias Guimaraes A."/>
            <person name="Martins da Costa E."/>
            <person name="Soares de Carvalho T."/>
            <person name="Balsanelli E."/>
            <person name="Willems A."/>
            <person name="Maltempi de Souza E."/>
            <person name="de Souza Moreira F.M."/>
        </authorList>
    </citation>
    <scope>NUCLEOTIDE SEQUENCE [LARGE SCALE GENOMIC DNA]</scope>
    <source>
        <strain evidence="6 7">UFLA 03-164</strain>
    </source>
</reference>
<accession>A0A6P1B963</accession>
<evidence type="ECO:0000259" key="5">
    <source>
        <dbReference type="Pfam" id="PF13458"/>
    </source>
</evidence>
<dbReference type="RefSeq" id="WP_163150660.1">
    <property type="nucleotide sequence ID" value="NZ_VKHP01000007.1"/>
</dbReference>
<dbReference type="SUPFAM" id="SSF53822">
    <property type="entry name" value="Periplasmic binding protein-like I"/>
    <property type="match status" value="1"/>
</dbReference>
<evidence type="ECO:0000256" key="1">
    <source>
        <dbReference type="ARBA" id="ARBA00010062"/>
    </source>
</evidence>
<organism evidence="6 7">
    <name type="scientific">Bradyrhizobium uaiense</name>
    <dbReference type="NCBI Taxonomy" id="2594946"/>
    <lineage>
        <taxon>Bacteria</taxon>
        <taxon>Pseudomonadati</taxon>
        <taxon>Pseudomonadota</taxon>
        <taxon>Alphaproteobacteria</taxon>
        <taxon>Hyphomicrobiales</taxon>
        <taxon>Nitrobacteraceae</taxon>
        <taxon>Bradyrhizobium</taxon>
    </lineage>
</organism>
<dbReference type="GO" id="GO:0006865">
    <property type="term" value="P:amino acid transport"/>
    <property type="evidence" value="ECO:0007669"/>
    <property type="project" value="UniProtKB-KW"/>
</dbReference>
<keyword evidence="3" id="KW-0029">Amino-acid transport</keyword>
<sequence length="407" mass="43085">MRSIAAVLAAVFCLAAVGSARAQVSGDVVRIGVINDMSGLYSDLGGEGSVEAARLAIEDFGPTVLGKKIELVSADHQNKPDVASGIVRRWIDENGVDMIADGGNSATALAIQGITRDKKRIFVISGPGSSDLTGKQCSPYGFHFTYSTYAEASAVTKAMLKQGADTWFFLTADYAFGHALERDASSFITVAGSKVVGSVRHPLGASDLSSFLLQAQNSKAKVIALANAGGDTVNSLKQAAEFGIGKSANQSIVALLMLITDVHSLGLQAAQGIIYATSFSWTQNEATRAFGHRFMARRHGQAPTMIQAGVYSGVMHYLKAVQAAGTDDADAVAVAMRKLPVNDFMTQNAGIREDGQVMRSMYLVQAKSPSESRGPWDYETVIATISPDEAWRPLAEGGCPLVQQKAR</sequence>
<dbReference type="CDD" id="cd06327">
    <property type="entry name" value="PBP1_SBP-like"/>
    <property type="match status" value="1"/>
</dbReference>
<dbReference type="Proteomes" id="UP000468531">
    <property type="component" value="Unassembled WGS sequence"/>
</dbReference>
<evidence type="ECO:0000256" key="2">
    <source>
        <dbReference type="ARBA" id="ARBA00022729"/>
    </source>
</evidence>
<dbReference type="InterPro" id="IPR028082">
    <property type="entry name" value="Peripla_BP_I"/>
</dbReference>
<comment type="caution">
    <text evidence="6">The sequence shown here is derived from an EMBL/GenBank/DDBJ whole genome shotgun (WGS) entry which is preliminary data.</text>
</comment>
<comment type="similarity">
    <text evidence="1">Belongs to the leucine-binding protein family.</text>
</comment>
<dbReference type="AlphaFoldDB" id="A0A6P1B963"/>
<feature type="domain" description="Leucine-binding protein" evidence="5">
    <location>
        <begin position="29"/>
        <end position="367"/>
    </location>
</feature>
<evidence type="ECO:0000256" key="3">
    <source>
        <dbReference type="ARBA" id="ARBA00022970"/>
    </source>
</evidence>
<dbReference type="Pfam" id="PF13458">
    <property type="entry name" value="Peripla_BP_6"/>
    <property type="match status" value="1"/>
</dbReference>
<dbReference type="InterPro" id="IPR051010">
    <property type="entry name" value="BCAA_transport"/>
</dbReference>
<proteinExistence type="inferred from homology"/>
<dbReference type="EMBL" id="VKHP01000007">
    <property type="protein sequence ID" value="NEU94925.1"/>
    <property type="molecule type" value="Genomic_DNA"/>
</dbReference>
<feature type="chain" id="PRO_5027068556" evidence="4">
    <location>
        <begin position="23"/>
        <end position="407"/>
    </location>
</feature>
<evidence type="ECO:0000313" key="6">
    <source>
        <dbReference type="EMBL" id="NEU94925.1"/>
    </source>
</evidence>
<name>A0A6P1B963_9BRAD</name>
<evidence type="ECO:0000313" key="7">
    <source>
        <dbReference type="Proteomes" id="UP000468531"/>
    </source>
</evidence>
<protein>
    <submittedName>
        <fullName evidence="6">ABC transporter substrate-binding protein</fullName>
    </submittedName>
</protein>
<keyword evidence="7" id="KW-1185">Reference proteome</keyword>
<dbReference type="Gene3D" id="3.40.50.2300">
    <property type="match status" value="2"/>
</dbReference>
<dbReference type="PANTHER" id="PTHR30483:SF6">
    <property type="entry name" value="PERIPLASMIC BINDING PROTEIN OF ABC TRANSPORTER FOR NATURAL AMINO ACIDS"/>
    <property type="match status" value="1"/>
</dbReference>